<dbReference type="InterPro" id="IPR000182">
    <property type="entry name" value="GNAT_dom"/>
</dbReference>
<dbReference type="Proteomes" id="UP000199356">
    <property type="component" value="Unassembled WGS sequence"/>
</dbReference>
<reference evidence="4 5" key="1">
    <citation type="submission" date="2016-10" db="EMBL/GenBank/DDBJ databases">
        <authorList>
            <person name="de Groot N.N."/>
        </authorList>
    </citation>
    <scope>NUCLEOTIDE SEQUENCE [LARGE SCALE GENOMIC DNA]</scope>
    <source>
        <strain evidence="4 5">DSM 19547</strain>
    </source>
</reference>
<dbReference type="PANTHER" id="PTHR43877:SF2">
    <property type="entry name" value="AMINOALKYLPHOSPHONATE N-ACETYLTRANSFERASE-RELATED"/>
    <property type="match status" value="1"/>
</dbReference>
<evidence type="ECO:0000256" key="2">
    <source>
        <dbReference type="ARBA" id="ARBA00023315"/>
    </source>
</evidence>
<evidence type="ECO:0000259" key="3">
    <source>
        <dbReference type="PROSITE" id="PS51186"/>
    </source>
</evidence>
<proteinExistence type="predicted"/>
<accession>A0A1I5PKL4</accession>
<dbReference type="Gene3D" id="3.40.630.30">
    <property type="match status" value="1"/>
</dbReference>
<dbReference type="InterPro" id="IPR016181">
    <property type="entry name" value="Acyl_CoA_acyltransferase"/>
</dbReference>
<feature type="domain" description="N-acetyltransferase" evidence="3">
    <location>
        <begin position="8"/>
        <end position="155"/>
    </location>
</feature>
<dbReference type="EMBL" id="FOXA01000005">
    <property type="protein sequence ID" value="SFP34595.1"/>
    <property type="molecule type" value="Genomic_DNA"/>
</dbReference>
<dbReference type="Pfam" id="PF00583">
    <property type="entry name" value="Acetyltransf_1"/>
    <property type="match status" value="1"/>
</dbReference>
<dbReference type="PROSITE" id="PS51186">
    <property type="entry name" value="GNAT"/>
    <property type="match status" value="1"/>
</dbReference>
<protein>
    <submittedName>
        <fullName evidence="4">Putative acetyltransferase</fullName>
    </submittedName>
</protein>
<dbReference type="RefSeq" id="WP_093420392.1">
    <property type="nucleotide sequence ID" value="NZ_FOXA01000005.1"/>
</dbReference>
<evidence type="ECO:0000256" key="1">
    <source>
        <dbReference type="ARBA" id="ARBA00022679"/>
    </source>
</evidence>
<name>A0A1I5PKL4_9RHOB</name>
<keyword evidence="1 4" id="KW-0808">Transferase</keyword>
<dbReference type="GO" id="GO:0016747">
    <property type="term" value="F:acyltransferase activity, transferring groups other than amino-acyl groups"/>
    <property type="evidence" value="ECO:0007669"/>
    <property type="project" value="InterPro"/>
</dbReference>
<dbReference type="SUPFAM" id="SSF55729">
    <property type="entry name" value="Acyl-CoA N-acyltransferases (Nat)"/>
    <property type="match status" value="1"/>
</dbReference>
<evidence type="ECO:0000313" key="5">
    <source>
        <dbReference type="Proteomes" id="UP000199356"/>
    </source>
</evidence>
<keyword evidence="5" id="KW-1185">Reference proteome</keyword>
<gene>
    <name evidence="4" type="ORF">SAMN04488047_105148</name>
</gene>
<dbReference type="InterPro" id="IPR050832">
    <property type="entry name" value="Bact_Acetyltransf"/>
</dbReference>
<dbReference type="AlphaFoldDB" id="A0A1I5PKL4"/>
<organism evidence="4 5">
    <name type="scientific">Tranquillimonas alkanivorans</name>
    <dbReference type="NCBI Taxonomy" id="441119"/>
    <lineage>
        <taxon>Bacteria</taxon>
        <taxon>Pseudomonadati</taxon>
        <taxon>Pseudomonadota</taxon>
        <taxon>Alphaproteobacteria</taxon>
        <taxon>Rhodobacterales</taxon>
        <taxon>Roseobacteraceae</taxon>
        <taxon>Tranquillimonas</taxon>
    </lineage>
</organism>
<evidence type="ECO:0000313" key="4">
    <source>
        <dbReference type="EMBL" id="SFP34595.1"/>
    </source>
</evidence>
<dbReference type="CDD" id="cd04301">
    <property type="entry name" value="NAT_SF"/>
    <property type="match status" value="1"/>
</dbReference>
<dbReference type="OrthoDB" id="273614at2"/>
<dbReference type="STRING" id="441119.SAMN04488047_105148"/>
<sequence>MKHDPAPLVIRPLHPLTADARALIDASQMALLEVYPPEECFSSTAEELAVPGAQFFAAYLGDAPVGCVALVDTGRYGEVKRLYVAPEARGRGVGTALMDTLETAAHDFGLPVLKLETGEALAAACALYRARGYVECEPFGGYPDIESNLFLEKPL</sequence>
<dbReference type="PANTHER" id="PTHR43877">
    <property type="entry name" value="AMINOALKYLPHOSPHONATE N-ACETYLTRANSFERASE-RELATED-RELATED"/>
    <property type="match status" value="1"/>
</dbReference>
<keyword evidence="2" id="KW-0012">Acyltransferase</keyword>